<keyword evidence="2" id="KW-0449">Lipoprotein</keyword>
<dbReference type="InterPro" id="IPR010131">
    <property type="entry name" value="MdtP/NodT-like"/>
</dbReference>
<dbReference type="GO" id="GO:0015562">
    <property type="term" value="F:efflux transmembrane transporter activity"/>
    <property type="evidence" value="ECO:0007669"/>
    <property type="project" value="InterPro"/>
</dbReference>
<feature type="coiled-coil region" evidence="3">
    <location>
        <begin position="226"/>
        <end position="253"/>
    </location>
</feature>
<gene>
    <name evidence="4" type="ORF">JIN78_12530</name>
</gene>
<organism evidence="4 5">
    <name type="scientific">Roseibacillus ishigakijimensis</name>
    <dbReference type="NCBI Taxonomy" id="454146"/>
    <lineage>
        <taxon>Bacteria</taxon>
        <taxon>Pseudomonadati</taxon>
        <taxon>Verrucomicrobiota</taxon>
        <taxon>Verrucomicrobiia</taxon>
        <taxon>Verrucomicrobiales</taxon>
        <taxon>Verrucomicrobiaceae</taxon>
        <taxon>Roseibacillus</taxon>
    </lineage>
</organism>
<sequence length="469" mass="51115">MNFLLFPRTRFPVIPAGVGAAFSLLVACATVGPEYRAPEASVSGHFRWEESKNGRPAARRENWWTVFGESELNRLIAQVRSQNHDLKAGLKRLEQARALIGVTRAGGRAQVGTAPNFSRQRTSEEMLQPSVTSNAYTLPLTLDWELDLYGRIRRQVEAAEADARGAAEDLNALRLSLEAEAASRYFTLRALDEEIAIVAEGVETRKGSLQLAKDRNELGVVSELDVAQARNLLASSEADLEALKSQRAGQEAALAVLAGQPASSFRLASAPLQGGPPAVPAGVPSELLRARPDLRRAERLLAAENARVGVAVSAFYPSLSLSGNFGLQSLDIEHLFTNGARFWAISPEVYLPIMQGGRLEANLQQAQARYEEVLENYQQTVLEAIAEVETALAARKFYAGQTEALERSTSAAERAREIANAQYEGGIANYLSVLDAERTALNARRQQAVLRGVHFVNTVTLIRSLGGRW</sequence>
<evidence type="ECO:0000256" key="3">
    <source>
        <dbReference type="SAM" id="Coils"/>
    </source>
</evidence>
<dbReference type="PANTHER" id="PTHR30203">
    <property type="entry name" value="OUTER MEMBRANE CATION EFFLUX PROTEIN"/>
    <property type="match status" value="1"/>
</dbReference>
<dbReference type="Gene3D" id="2.20.200.10">
    <property type="entry name" value="Outer membrane efflux proteins (OEP)"/>
    <property type="match status" value="1"/>
</dbReference>
<evidence type="ECO:0000313" key="5">
    <source>
        <dbReference type="Proteomes" id="UP000604083"/>
    </source>
</evidence>
<evidence type="ECO:0000256" key="1">
    <source>
        <dbReference type="ARBA" id="ARBA00007613"/>
    </source>
</evidence>
<comment type="subcellular location">
    <subcellularLocation>
        <location evidence="2">Cell membrane</location>
        <topology evidence="2">Lipid-anchor</topology>
    </subcellularLocation>
</comment>
<dbReference type="RefSeq" id="WP_200392322.1">
    <property type="nucleotide sequence ID" value="NZ_JAENIO010000035.1"/>
</dbReference>
<comment type="caution">
    <text evidence="4">The sequence shown here is derived from an EMBL/GenBank/DDBJ whole genome shotgun (WGS) entry which is preliminary data.</text>
</comment>
<evidence type="ECO:0000256" key="2">
    <source>
        <dbReference type="RuleBase" id="RU362097"/>
    </source>
</evidence>
<proteinExistence type="inferred from homology"/>
<dbReference type="EMBL" id="JAENIO010000035">
    <property type="protein sequence ID" value="MBK1834888.1"/>
    <property type="molecule type" value="Genomic_DNA"/>
</dbReference>
<keyword evidence="2" id="KW-0812">Transmembrane</keyword>
<reference evidence="4" key="1">
    <citation type="submission" date="2021-01" db="EMBL/GenBank/DDBJ databases">
        <title>Modified the classification status of verrucomicrobia.</title>
        <authorList>
            <person name="Feng X."/>
        </authorList>
    </citation>
    <scope>NUCLEOTIDE SEQUENCE</scope>
    <source>
        <strain evidence="4">KCTC 12986</strain>
    </source>
</reference>
<dbReference type="PANTHER" id="PTHR30203:SF33">
    <property type="entry name" value="BLR4455 PROTEIN"/>
    <property type="match status" value="1"/>
</dbReference>
<keyword evidence="2" id="KW-0564">Palmitate</keyword>
<keyword evidence="2" id="KW-1134">Transmembrane beta strand</keyword>
<dbReference type="Proteomes" id="UP000604083">
    <property type="component" value="Unassembled WGS sequence"/>
</dbReference>
<dbReference type="Pfam" id="PF02321">
    <property type="entry name" value="OEP"/>
    <property type="match status" value="2"/>
</dbReference>
<keyword evidence="5" id="KW-1185">Reference proteome</keyword>
<name>A0A934VIB1_9BACT</name>
<dbReference type="AlphaFoldDB" id="A0A934VIB1"/>
<dbReference type="NCBIfam" id="TIGR01845">
    <property type="entry name" value="outer_NodT"/>
    <property type="match status" value="1"/>
</dbReference>
<dbReference type="InterPro" id="IPR003423">
    <property type="entry name" value="OMP_efflux"/>
</dbReference>
<accession>A0A934VIB1</accession>
<dbReference type="Gene3D" id="1.20.1600.10">
    <property type="entry name" value="Outer membrane efflux proteins (OEP)"/>
    <property type="match status" value="1"/>
</dbReference>
<feature type="coiled-coil region" evidence="3">
    <location>
        <begin position="356"/>
        <end position="394"/>
    </location>
</feature>
<keyword evidence="3" id="KW-0175">Coiled coil</keyword>
<protein>
    <submittedName>
        <fullName evidence="4">Efflux transporter outer membrane subunit</fullName>
    </submittedName>
</protein>
<comment type="similarity">
    <text evidence="1 2">Belongs to the outer membrane factor (OMF) (TC 1.B.17) family.</text>
</comment>
<dbReference type="SUPFAM" id="SSF56954">
    <property type="entry name" value="Outer membrane efflux proteins (OEP)"/>
    <property type="match status" value="1"/>
</dbReference>
<evidence type="ECO:0000313" key="4">
    <source>
        <dbReference type="EMBL" id="MBK1834888.1"/>
    </source>
</evidence>
<dbReference type="GO" id="GO:0005886">
    <property type="term" value="C:plasma membrane"/>
    <property type="evidence" value="ECO:0007669"/>
    <property type="project" value="UniProtKB-SubCell"/>
</dbReference>
<keyword evidence="2" id="KW-0472">Membrane</keyword>